<sequence length="102" mass="11228">VLSPQSFFPQGSPASPNLLRPTDSPRPQRVSASIGHPPLQLTTSSPHQQLHTHHPAPLPDRQLKQLSSSTIDSPRQHKLLLTICNQSRSKTRLDALEARPHG</sequence>
<feature type="compositionally biased region" description="Polar residues" evidence="1">
    <location>
        <begin position="1"/>
        <end position="15"/>
    </location>
</feature>
<comment type="caution">
    <text evidence="2">The sequence shown here is derived from an EMBL/GenBank/DDBJ whole genome shotgun (WGS) entry which is preliminary data.</text>
</comment>
<feature type="compositionally biased region" description="Polar residues" evidence="1">
    <location>
        <begin position="40"/>
        <end position="49"/>
    </location>
</feature>
<dbReference type="Proteomes" id="UP000807504">
    <property type="component" value="Unassembled WGS sequence"/>
</dbReference>
<reference evidence="2" key="1">
    <citation type="journal article" date="2020" name="bioRxiv">
        <title>Chromosome-level reference genome of the European wasp spider Argiope bruennichi: a resource for studies on range expansion and evolutionary adaptation.</title>
        <authorList>
            <person name="Sheffer M.M."/>
            <person name="Hoppe A."/>
            <person name="Krehenwinkel H."/>
            <person name="Uhl G."/>
            <person name="Kuss A.W."/>
            <person name="Jensen L."/>
            <person name="Jensen C."/>
            <person name="Gillespie R.G."/>
            <person name="Hoff K.J."/>
            <person name="Prost S."/>
        </authorList>
    </citation>
    <scope>NUCLEOTIDE SEQUENCE</scope>
</reference>
<evidence type="ECO:0000313" key="2">
    <source>
        <dbReference type="EMBL" id="KAF8784179.1"/>
    </source>
</evidence>
<organism evidence="2 3">
    <name type="scientific">Argiope bruennichi</name>
    <name type="common">Wasp spider</name>
    <name type="synonym">Aranea bruennichi</name>
    <dbReference type="NCBI Taxonomy" id="94029"/>
    <lineage>
        <taxon>Eukaryota</taxon>
        <taxon>Metazoa</taxon>
        <taxon>Ecdysozoa</taxon>
        <taxon>Arthropoda</taxon>
        <taxon>Chelicerata</taxon>
        <taxon>Arachnida</taxon>
        <taxon>Araneae</taxon>
        <taxon>Araneomorphae</taxon>
        <taxon>Entelegynae</taxon>
        <taxon>Araneoidea</taxon>
        <taxon>Araneidae</taxon>
        <taxon>Argiope</taxon>
    </lineage>
</organism>
<gene>
    <name evidence="2" type="ORF">HNY73_011591</name>
</gene>
<keyword evidence="3" id="KW-1185">Reference proteome</keyword>
<proteinExistence type="predicted"/>
<feature type="region of interest" description="Disordered" evidence="1">
    <location>
        <begin position="1"/>
        <end position="75"/>
    </location>
</feature>
<evidence type="ECO:0000313" key="3">
    <source>
        <dbReference type="Proteomes" id="UP000807504"/>
    </source>
</evidence>
<dbReference type="AlphaFoldDB" id="A0A8T0F444"/>
<evidence type="ECO:0000256" key="1">
    <source>
        <dbReference type="SAM" id="MobiDB-lite"/>
    </source>
</evidence>
<protein>
    <submittedName>
        <fullName evidence="2">Uncharacterized protein</fullName>
    </submittedName>
</protein>
<dbReference type="EMBL" id="JABXBU010000261">
    <property type="protein sequence ID" value="KAF8784179.1"/>
    <property type="molecule type" value="Genomic_DNA"/>
</dbReference>
<accession>A0A8T0F444</accession>
<name>A0A8T0F444_ARGBR</name>
<feature type="compositionally biased region" description="Polar residues" evidence="1">
    <location>
        <begin position="64"/>
        <end position="73"/>
    </location>
</feature>
<reference evidence="2" key="2">
    <citation type="submission" date="2020-06" db="EMBL/GenBank/DDBJ databases">
        <authorList>
            <person name="Sheffer M."/>
        </authorList>
    </citation>
    <scope>NUCLEOTIDE SEQUENCE</scope>
</reference>
<feature type="non-terminal residue" evidence="2">
    <location>
        <position position="1"/>
    </location>
</feature>